<comment type="similarity">
    <text evidence="1">Belongs to the 'phage' integrase family.</text>
</comment>
<evidence type="ECO:0000256" key="3">
    <source>
        <dbReference type="ARBA" id="ARBA00023125"/>
    </source>
</evidence>
<dbReference type="GO" id="GO:0006310">
    <property type="term" value="P:DNA recombination"/>
    <property type="evidence" value="ECO:0007669"/>
    <property type="project" value="UniProtKB-KW"/>
</dbReference>
<keyword evidence="3" id="KW-0238">DNA-binding</keyword>
<dbReference type="Pfam" id="PF00589">
    <property type="entry name" value="Phage_integrase"/>
    <property type="match status" value="1"/>
</dbReference>
<evidence type="ECO:0000256" key="4">
    <source>
        <dbReference type="ARBA" id="ARBA00023172"/>
    </source>
</evidence>
<dbReference type="GO" id="GO:0003677">
    <property type="term" value="F:DNA binding"/>
    <property type="evidence" value="ECO:0007669"/>
    <property type="project" value="UniProtKB-KW"/>
</dbReference>
<dbReference type="InterPro" id="IPR004107">
    <property type="entry name" value="Integrase_SAM-like_N"/>
</dbReference>
<proteinExistence type="inferred from homology"/>
<dbReference type="SUPFAM" id="SSF56349">
    <property type="entry name" value="DNA breaking-rejoining enzymes"/>
    <property type="match status" value="1"/>
</dbReference>
<dbReference type="InterPro" id="IPR013762">
    <property type="entry name" value="Integrase-like_cat_sf"/>
</dbReference>
<feature type="domain" description="Tyr recombinase" evidence="5">
    <location>
        <begin position="168"/>
        <end position="371"/>
    </location>
</feature>
<keyword evidence="4" id="KW-0233">DNA recombination</keyword>
<name>A0A6G8AYV6_9LACO</name>
<organism evidence="6 7">
    <name type="scientific">Weissella coleopterorum</name>
    <dbReference type="NCBI Taxonomy" id="2714949"/>
    <lineage>
        <taxon>Bacteria</taxon>
        <taxon>Bacillati</taxon>
        <taxon>Bacillota</taxon>
        <taxon>Bacilli</taxon>
        <taxon>Lactobacillales</taxon>
        <taxon>Lactobacillaceae</taxon>
        <taxon>Weissella</taxon>
    </lineage>
</organism>
<dbReference type="Pfam" id="PF14657">
    <property type="entry name" value="Arm-DNA-bind_4"/>
    <property type="match status" value="1"/>
</dbReference>
<dbReference type="AlphaFoldDB" id="A0A6G8AYV6"/>
<dbReference type="GO" id="GO:0015074">
    <property type="term" value="P:DNA integration"/>
    <property type="evidence" value="ECO:0007669"/>
    <property type="project" value="UniProtKB-KW"/>
</dbReference>
<dbReference type="CDD" id="cd01189">
    <property type="entry name" value="INT_ICEBs1_C_like"/>
    <property type="match status" value="1"/>
</dbReference>
<evidence type="ECO:0000259" key="5">
    <source>
        <dbReference type="PROSITE" id="PS51898"/>
    </source>
</evidence>
<evidence type="ECO:0000313" key="7">
    <source>
        <dbReference type="Proteomes" id="UP000500741"/>
    </source>
</evidence>
<sequence>MSIKKQSDGTYSVRVSFTDNLGKRREKNKKGIKSSTIAKKWERDILNKIDAGDFDEFSTDMTLNLAFDLWLKTYSTKVAPSTYRKTEQFINIHILTHEWFDKVKVDDISSVMLQRYINELSTKIFTYKQNLSSFKHVMNMLVSLEVIKVNPFNKVTFPKPVQPKVYTDRVDYYTKDQLKIFLETTRNIYQDSKYYVYAFFRILAFSGLRKGEALALEWTDIDFSNNTININKALSLDKMGNTILSTPKTKAGIRTIRVDSTTISILKHYQAIQSTLILKRGLKSTGFIFTDTTMKSYLKARQPRKWCEAIVKEAGLPRIKIHGFRHTYATLSIQAGMNVKQLQYQLGHDDIQTTLGVYTSITEDMKETTADIFTSLVNF</sequence>
<dbReference type="Gene3D" id="1.10.443.10">
    <property type="entry name" value="Intergrase catalytic core"/>
    <property type="match status" value="1"/>
</dbReference>
<dbReference type="PANTHER" id="PTHR30349:SF64">
    <property type="entry name" value="PROPHAGE INTEGRASE INTD-RELATED"/>
    <property type="match status" value="1"/>
</dbReference>
<dbReference type="PANTHER" id="PTHR30349">
    <property type="entry name" value="PHAGE INTEGRASE-RELATED"/>
    <property type="match status" value="1"/>
</dbReference>
<protein>
    <submittedName>
        <fullName evidence="6">Site-specific integrase</fullName>
    </submittedName>
</protein>
<dbReference type="RefSeq" id="WP_166009300.1">
    <property type="nucleotide sequence ID" value="NZ_CP049888.1"/>
</dbReference>
<keyword evidence="2" id="KW-0229">DNA integration</keyword>
<evidence type="ECO:0000313" key="6">
    <source>
        <dbReference type="EMBL" id="QIL50063.1"/>
    </source>
</evidence>
<dbReference type="InterPro" id="IPR011010">
    <property type="entry name" value="DNA_brk_join_enz"/>
</dbReference>
<keyword evidence="7" id="KW-1185">Reference proteome</keyword>
<evidence type="ECO:0000256" key="2">
    <source>
        <dbReference type="ARBA" id="ARBA00022908"/>
    </source>
</evidence>
<dbReference type="InterPro" id="IPR028259">
    <property type="entry name" value="AP2-like_int_N"/>
</dbReference>
<dbReference type="KEGG" id="wco:G7084_01245"/>
<evidence type="ECO:0000256" key="1">
    <source>
        <dbReference type="ARBA" id="ARBA00008857"/>
    </source>
</evidence>
<dbReference type="InterPro" id="IPR002104">
    <property type="entry name" value="Integrase_catalytic"/>
</dbReference>
<dbReference type="InterPro" id="IPR010998">
    <property type="entry name" value="Integrase_recombinase_N"/>
</dbReference>
<dbReference type="PROSITE" id="PS51898">
    <property type="entry name" value="TYR_RECOMBINASE"/>
    <property type="match status" value="1"/>
</dbReference>
<reference evidence="6 7" key="1">
    <citation type="submission" date="2020-03" db="EMBL/GenBank/DDBJ databases">
        <title>Weissella sp. nov., isolated from Cybister lewisianus.</title>
        <authorList>
            <person name="Hyun D.-W."/>
            <person name="Bae J.-W."/>
        </authorList>
    </citation>
    <scope>NUCLEOTIDE SEQUENCE [LARGE SCALE GENOMIC DNA]</scope>
    <source>
        <strain evidence="6 7">HDW19</strain>
    </source>
</reference>
<dbReference type="InterPro" id="IPR050090">
    <property type="entry name" value="Tyrosine_recombinase_XerCD"/>
</dbReference>
<dbReference type="Proteomes" id="UP000500741">
    <property type="component" value="Chromosome"/>
</dbReference>
<accession>A0A6G8AYV6</accession>
<dbReference type="Pfam" id="PF14659">
    <property type="entry name" value="Phage_int_SAM_3"/>
    <property type="match status" value="1"/>
</dbReference>
<gene>
    <name evidence="6" type="ORF">G7084_01245</name>
</gene>
<dbReference type="Gene3D" id="1.10.150.130">
    <property type="match status" value="1"/>
</dbReference>
<dbReference type="EMBL" id="CP049888">
    <property type="protein sequence ID" value="QIL50063.1"/>
    <property type="molecule type" value="Genomic_DNA"/>
</dbReference>